<sequence>MVNNNLKKFSAFLLVICFIFCLYGKAEAAEVYTAEARGYYKHPVTGEIEDSGNNPGIGDGMVSNTVYGLALIEKDDNGKLYATVRLNLRDKIENIKFWVQNRGDNGFAPVSSEETANTGPTGDFRFEIPNTECVVRSSFFVGPMSRDVIFYIDFSSLESGSGDFKVMVNVSGDTSTNRQNDRTGEVTAPTQASVRSSSGNANSSGNSSNSSPNNTSRNTNKNSKNTNKNINTGQKLSQKNKKIDLPHGQGVVGNNGEKNDSANKKINQSDLGYEHGLLTNKDFDDSQTLFGTTQENESNHPWGPFTKAVFTIVIVIIGILFSIFLLGGGSVAFLYHYKKRNNLAIEEILSSANSKSVAKKNVDNWNGKYRVNKDGGANV</sequence>
<evidence type="ECO:0000256" key="2">
    <source>
        <dbReference type="SAM" id="Phobius"/>
    </source>
</evidence>
<keyword evidence="6" id="KW-1185">Reference proteome</keyword>
<keyword evidence="2" id="KW-0472">Membrane</keyword>
<evidence type="ECO:0000313" key="5">
    <source>
        <dbReference type="EMBL" id="MBC2575339.1"/>
    </source>
</evidence>
<accession>A0ABR6TIU5</accession>
<proteinExistence type="predicted"/>
<reference evidence="5 6" key="1">
    <citation type="submission" date="2020-05" db="EMBL/GenBank/DDBJ databases">
        <title>Draft genome of xy-202 and genomic insight in genome of the genus Peptostreptococcus.</title>
        <authorList>
            <person name="Zhang Z."/>
        </authorList>
    </citation>
    <scope>NUCLEOTIDE SEQUENCE [LARGE SCALE GENOMIC DNA]</scope>
    <source>
        <strain evidence="5 6">DSM 27025</strain>
    </source>
</reference>
<keyword evidence="2" id="KW-0812">Transmembrane</keyword>
<feature type="compositionally biased region" description="Low complexity" evidence="1">
    <location>
        <begin position="196"/>
        <end position="233"/>
    </location>
</feature>
<feature type="domain" description="Cell surface protein Shp haem-binding" evidence="4">
    <location>
        <begin position="29"/>
        <end position="168"/>
    </location>
</feature>
<protein>
    <submittedName>
        <fullName evidence="5">Ferrichrome ABC transporter substrate-binding protein</fullName>
    </submittedName>
</protein>
<gene>
    <name evidence="5" type="ORF">HLB29_01400</name>
</gene>
<feature type="signal peptide" evidence="3">
    <location>
        <begin position="1"/>
        <end position="28"/>
    </location>
</feature>
<feature type="region of interest" description="Disordered" evidence="1">
    <location>
        <begin position="173"/>
        <end position="264"/>
    </location>
</feature>
<evidence type="ECO:0000256" key="1">
    <source>
        <dbReference type="SAM" id="MobiDB-lite"/>
    </source>
</evidence>
<evidence type="ECO:0000259" key="4">
    <source>
        <dbReference type="Pfam" id="PF11545"/>
    </source>
</evidence>
<keyword evidence="3" id="KW-0732">Signal</keyword>
<feature type="chain" id="PRO_5045558984" evidence="3">
    <location>
        <begin position="29"/>
        <end position="379"/>
    </location>
</feature>
<dbReference type="Pfam" id="PF11545">
    <property type="entry name" value="HemeBinding_Shp"/>
    <property type="match status" value="1"/>
</dbReference>
<dbReference type="Proteomes" id="UP000713904">
    <property type="component" value="Unassembled WGS sequence"/>
</dbReference>
<dbReference type="RefSeq" id="WP_185623372.1">
    <property type="nucleotide sequence ID" value="NZ_JABGBW010000001.1"/>
</dbReference>
<dbReference type="InterPro" id="IPR037250">
    <property type="entry name" value="NEAT_dom_sf"/>
</dbReference>
<comment type="caution">
    <text evidence="5">The sequence shown here is derived from an EMBL/GenBank/DDBJ whole genome shotgun (WGS) entry which is preliminary data.</text>
</comment>
<keyword evidence="2" id="KW-1133">Transmembrane helix</keyword>
<dbReference type="SUPFAM" id="SSF158911">
    <property type="entry name" value="NEAT domain-like"/>
    <property type="match status" value="1"/>
</dbReference>
<feature type="transmembrane region" description="Helical" evidence="2">
    <location>
        <begin position="308"/>
        <end position="335"/>
    </location>
</feature>
<dbReference type="Gene3D" id="2.60.40.1850">
    <property type="match status" value="1"/>
</dbReference>
<dbReference type="EMBL" id="JABGBW010000001">
    <property type="protein sequence ID" value="MBC2575339.1"/>
    <property type="molecule type" value="Genomic_DNA"/>
</dbReference>
<dbReference type="InterPro" id="IPR020985">
    <property type="entry name" value="Cell_surface_Shp_haem-bd"/>
</dbReference>
<evidence type="ECO:0000313" key="6">
    <source>
        <dbReference type="Proteomes" id="UP000713904"/>
    </source>
</evidence>
<name>A0ABR6TIU5_9FIRM</name>
<evidence type="ECO:0000256" key="3">
    <source>
        <dbReference type="SAM" id="SignalP"/>
    </source>
</evidence>
<organism evidence="5 6">
    <name type="scientific">Peptostreptococcus canis</name>
    <dbReference type="NCBI Taxonomy" id="1159213"/>
    <lineage>
        <taxon>Bacteria</taxon>
        <taxon>Bacillati</taxon>
        <taxon>Bacillota</taxon>
        <taxon>Clostridia</taxon>
        <taxon>Peptostreptococcales</taxon>
        <taxon>Peptostreptococcaceae</taxon>
        <taxon>Peptostreptococcus</taxon>
    </lineage>
</organism>